<evidence type="ECO:0000259" key="1">
    <source>
        <dbReference type="Pfam" id="PF01370"/>
    </source>
</evidence>
<feature type="domain" description="NAD-dependent epimerase/dehydratase" evidence="1">
    <location>
        <begin position="7"/>
        <end position="244"/>
    </location>
</feature>
<gene>
    <name evidence="2" type="ORF">M9Y10_045007</name>
</gene>
<sequence>MTEKPRVLILGGTGFLGRNLVRYLVKNDLVSLVRASDKSKPEMSWLSPEDLQMYSNPPVEYIMSNLCSAQSVEKAFTLPDGKQFDVVIDLATVGPYGQEPEYYDQKVLQIARLCGAEALKRKIPKWIEVSTAQVYKDDAKPSTESAKLKPWTALAKAKLEAEKVLTEMKLPIIIVRPAIVYGPGDVTGLMPRLVIGAVYKKMGDEMKLLWTGDLAINTVHVSDACRAIWFVQEKGKIGEIYNLADSNKTTQEKVSSIISKIFGIKTGFAGSVVSNFAKMNFKKVVDDVNDTHMQPWGEITAENNISRTPLSPFLDPELLYKTPLSIDGNKITQLGFKYEVPAPTQENLTESIRYWQEIHAFPPI</sequence>
<reference evidence="2 3" key="1">
    <citation type="submission" date="2024-04" db="EMBL/GenBank/DDBJ databases">
        <title>Tritrichomonas musculus Genome.</title>
        <authorList>
            <person name="Alves-Ferreira E."/>
            <person name="Grigg M."/>
            <person name="Lorenzi H."/>
            <person name="Galac M."/>
        </authorList>
    </citation>
    <scope>NUCLEOTIDE SEQUENCE [LARGE SCALE GENOMIC DNA]</scope>
    <source>
        <strain evidence="2 3">EAF2021</strain>
    </source>
</reference>
<proteinExistence type="predicted"/>
<dbReference type="Gene3D" id="3.40.50.720">
    <property type="entry name" value="NAD(P)-binding Rossmann-like Domain"/>
    <property type="match status" value="1"/>
</dbReference>
<organism evidence="2 3">
    <name type="scientific">Tritrichomonas musculus</name>
    <dbReference type="NCBI Taxonomy" id="1915356"/>
    <lineage>
        <taxon>Eukaryota</taxon>
        <taxon>Metamonada</taxon>
        <taxon>Parabasalia</taxon>
        <taxon>Tritrichomonadida</taxon>
        <taxon>Tritrichomonadidae</taxon>
        <taxon>Tritrichomonas</taxon>
    </lineage>
</organism>
<dbReference type="Pfam" id="PF01370">
    <property type="entry name" value="Epimerase"/>
    <property type="match status" value="1"/>
</dbReference>
<dbReference type="EMBL" id="JAPFFF010000009">
    <property type="protein sequence ID" value="KAK8882365.1"/>
    <property type="molecule type" value="Genomic_DNA"/>
</dbReference>
<evidence type="ECO:0000313" key="3">
    <source>
        <dbReference type="Proteomes" id="UP001470230"/>
    </source>
</evidence>
<keyword evidence="3" id="KW-1185">Reference proteome</keyword>
<dbReference type="InterPro" id="IPR036291">
    <property type="entry name" value="NAD(P)-bd_dom_sf"/>
</dbReference>
<name>A0ABR2JX04_9EUKA</name>
<accession>A0ABR2JX04</accession>
<dbReference type="PANTHER" id="PTHR43245">
    <property type="entry name" value="BIFUNCTIONAL POLYMYXIN RESISTANCE PROTEIN ARNA"/>
    <property type="match status" value="1"/>
</dbReference>
<dbReference type="InterPro" id="IPR001509">
    <property type="entry name" value="Epimerase_deHydtase"/>
</dbReference>
<dbReference type="InterPro" id="IPR050177">
    <property type="entry name" value="Lipid_A_modif_metabolic_enz"/>
</dbReference>
<dbReference type="SUPFAM" id="SSF51735">
    <property type="entry name" value="NAD(P)-binding Rossmann-fold domains"/>
    <property type="match status" value="1"/>
</dbReference>
<evidence type="ECO:0000313" key="2">
    <source>
        <dbReference type="EMBL" id="KAK8882365.1"/>
    </source>
</evidence>
<dbReference type="Proteomes" id="UP001470230">
    <property type="component" value="Unassembled WGS sequence"/>
</dbReference>
<dbReference type="PANTHER" id="PTHR43245:SF11">
    <property type="entry name" value="LD23561P"/>
    <property type="match status" value="1"/>
</dbReference>
<comment type="caution">
    <text evidence="2">The sequence shown here is derived from an EMBL/GenBank/DDBJ whole genome shotgun (WGS) entry which is preliminary data.</text>
</comment>
<protein>
    <recommendedName>
        <fullName evidence="1">NAD-dependent epimerase/dehydratase domain-containing protein</fullName>
    </recommendedName>
</protein>